<name>A0A4Q9DG31_9BACL</name>
<evidence type="ECO:0000313" key="3">
    <source>
        <dbReference type="Proteomes" id="UP000293142"/>
    </source>
</evidence>
<dbReference type="PANTHER" id="PTHR43415:SF3">
    <property type="entry name" value="GNAT-FAMILY ACETYLTRANSFERASE"/>
    <property type="match status" value="1"/>
</dbReference>
<evidence type="ECO:0000259" key="1">
    <source>
        <dbReference type="PROSITE" id="PS51186"/>
    </source>
</evidence>
<feature type="domain" description="N-acetyltransferase" evidence="1">
    <location>
        <begin position="17"/>
        <end position="177"/>
    </location>
</feature>
<dbReference type="InterPro" id="IPR016181">
    <property type="entry name" value="Acyl_CoA_acyltransferase"/>
</dbReference>
<dbReference type="OrthoDB" id="9795206at2"/>
<dbReference type="Proteomes" id="UP000293142">
    <property type="component" value="Unassembled WGS sequence"/>
</dbReference>
<comment type="caution">
    <text evidence="2">The sequence shown here is derived from an EMBL/GenBank/DDBJ whole genome shotgun (WGS) entry which is preliminary data.</text>
</comment>
<keyword evidence="3" id="KW-1185">Reference proteome</keyword>
<dbReference type="PROSITE" id="PS51186">
    <property type="entry name" value="GNAT"/>
    <property type="match status" value="1"/>
</dbReference>
<dbReference type="Pfam" id="PF13302">
    <property type="entry name" value="Acetyltransf_3"/>
    <property type="match status" value="1"/>
</dbReference>
<accession>A0A4Q9DG31</accession>
<evidence type="ECO:0000313" key="2">
    <source>
        <dbReference type="EMBL" id="TBL67779.1"/>
    </source>
</evidence>
<gene>
    <name evidence="2" type="ORF">EYB31_39300</name>
</gene>
<dbReference type="Gene3D" id="3.40.630.30">
    <property type="match status" value="1"/>
</dbReference>
<dbReference type="InterPro" id="IPR000182">
    <property type="entry name" value="GNAT_dom"/>
</dbReference>
<dbReference type="RefSeq" id="WP_131019057.1">
    <property type="nucleotide sequence ID" value="NZ_SIRE01000053.1"/>
</dbReference>
<keyword evidence="2" id="KW-0808">Transferase</keyword>
<reference evidence="2 3" key="1">
    <citation type="submission" date="2019-02" db="EMBL/GenBank/DDBJ databases">
        <title>Paenibacillus sp. nov., isolated from surface-sterilized tissue of Thalictrum simplex L.</title>
        <authorList>
            <person name="Tuo L."/>
        </authorList>
    </citation>
    <scope>NUCLEOTIDE SEQUENCE [LARGE SCALE GENOMIC DNA]</scope>
    <source>
        <strain evidence="2 3">N2SHLJ1</strain>
    </source>
</reference>
<dbReference type="SUPFAM" id="SSF55729">
    <property type="entry name" value="Acyl-CoA N-acyltransferases (Nat)"/>
    <property type="match status" value="1"/>
</dbReference>
<dbReference type="PANTHER" id="PTHR43415">
    <property type="entry name" value="SPERMIDINE N(1)-ACETYLTRANSFERASE"/>
    <property type="match status" value="1"/>
</dbReference>
<dbReference type="EMBL" id="SIRE01000053">
    <property type="protein sequence ID" value="TBL67779.1"/>
    <property type="molecule type" value="Genomic_DNA"/>
</dbReference>
<proteinExistence type="predicted"/>
<sequence length="178" mass="20298">MDEFVPIKGEKVLLRLISILDCNEQYLNWLLDPEVNRYLETRWESQSIDQIKSFVFGMIKSEQNYLFAIIDSSSNKHIGNIKLGPINFNHRTADISYFIGDKSMWRKGLASEAISLVVKFAFSVGIYKIFAGLYESNIGSLKALQKCGFSVEAILKDKLVNTSNQRENHVILSITNIK</sequence>
<dbReference type="AlphaFoldDB" id="A0A4Q9DG31"/>
<protein>
    <submittedName>
        <fullName evidence="2">N-acetyltransferase</fullName>
    </submittedName>
</protein>
<dbReference type="GO" id="GO:0016747">
    <property type="term" value="F:acyltransferase activity, transferring groups other than amino-acyl groups"/>
    <property type="evidence" value="ECO:0007669"/>
    <property type="project" value="InterPro"/>
</dbReference>
<organism evidence="2 3">
    <name type="scientific">Paenibacillus thalictri</name>
    <dbReference type="NCBI Taxonomy" id="2527873"/>
    <lineage>
        <taxon>Bacteria</taxon>
        <taxon>Bacillati</taxon>
        <taxon>Bacillota</taxon>
        <taxon>Bacilli</taxon>
        <taxon>Bacillales</taxon>
        <taxon>Paenibacillaceae</taxon>
        <taxon>Paenibacillus</taxon>
    </lineage>
</organism>